<keyword evidence="6" id="KW-1185">Reference proteome</keyword>
<dbReference type="AlphaFoldDB" id="A0A3G1KTG0"/>
<dbReference type="RefSeq" id="WP_148134993.1">
    <property type="nucleotide sequence ID" value="NZ_CP017634.1"/>
</dbReference>
<dbReference type="InterPro" id="IPR047650">
    <property type="entry name" value="Transpos_IS110"/>
</dbReference>
<dbReference type="KEGG" id="fwa:DCMF_22965"/>
<protein>
    <submittedName>
        <fullName evidence="3">IS110 family transposase</fullName>
    </submittedName>
</protein>
<dbReference type="Pfam" id="PF01548">
    <property type="entry name" value="DEDD_Tnp_IS110"/>
    <property type="match status" value="1"/>
</dbReference>
<dbReference type="GO" id="GO:0004803">
    <property type="term" value="F:transposase activity"/>
    <property type="evidence" value="ECO:0007669"/>
    <property type="project" value="InterPro"/>
</dbReference>
<reference evidence="3 6" key="1">
    <citation type="submission" date="2016-10" db="EMBL/GenBank/DDBJ databases">
        <title>Complete Genome Sequence of Peptococcaceae strain DCMF.</title>
        <authorList>
            <person name="Edwards R.J."/>
            <person name="Holland S.I."/>
            <person name="Deshpande N.P."/>
            <person name="Wong Y.K."/>
            <person name="Ertan H."/>
            <person name="Manefield M."/>
            <person name="Russell T.L."/>
            <person name="Lee M.J."/>
        </authorList>
    </citation>
    <scope>NUCLEOTIDE SEQUENCE [LARGE SCALE GENOMIC DNA]</scope>
    <source>
        <strain evidence="3 6">DCMF</strain>
    </source>
</reference>
<dbReference type="EMBL" id="CP017634">
    <property type="protein sequence ID" value="ATW25726.1"/>
    <property type="molecule type" value="Genomic_DNA"/>
</dbReference>
<dbReference type="EMBL" id="CP017634">
    <property type="protein sequence ID" value="ATW28184.1"/>
    <property type="molecule type" value="Genomic_DNA"/>
</dbReference>
<gene>
    <name evidence="3" type="ORF">DCMF_14000</name>
    <name evidence="4" type="ORF">DCMF_22965</name>
    <name evidence="5" type="ORF">DCMF_28565</name>
</gene>
<proteinExistence type="predicted"/>
<evidence type="ECO:0000313" key="6">
    <source>
        <dbReference type="Proteomes" id="UP000323521"/>
    </source>
</evidence>
<evidence type="ECO:0000313" key="4">
    <source>
        <dbReference type="EMBL" id="ATW27233.1"/>
    </source>
</evidence>
<dbReference type="Proteomes" id="UP000323521">
    <property type="component" value="Chromosome"/>
</dbReference>
<dbReference type="PANTHER" id="PTHR33055:SF15">
    <property type="entry name" value="TRANSPOSASE-RELATED"/>
    <property type="match status" value="1"/>
</dbReference>
<dbReference type="OrthoDB" id="9811278at2"/>
<organism evidence="3 6">
    <name type="scientific">Formimonas warabiya</name>
    <dbReference type="NCBI Taxonomy" id="1761012"/>
    <lineage>
        <taxon>Bacteria</taxon>
        <taxon>Bacillati</taxon>
        <taxon>Bacillota</taxon>
        <taxon>Clostridia</taxon>
        <taxon>Eubacteriales</taxon>
        <taxon>Peptococcaceae</taxon>
        <taxon>Candidatus Formimonas</taxon>
    </lineage>
</organism>
<dbReference type="KEGG" id="fwa:DCMF_14000"/>
<dbReference type="KEGG" id="fwa:DCMF_28565"/>
<name>A0A3G1KTG0_FORW1</name>
<dbReference type="NCBIfam" id="NF033542">
    <property type="entry name" value="transpos_IS110"/>
    <property type="match status" value="1"/>
</dbReference>
<evidence type="ECO:0000259" key="1">
    <source>
        <dbReference type="Pfam" id="PF01548"/>
    </source>
</evidence>
<feature type="domain" description="Transposase IS116/IS110/IS902 C-terminal" evidence="2">
    <location>
        <begin position="297"/>
        <end position="384"/>
    </location>
</feature>
<dbReference type="Pfam" id="PF02371">
    <property type="entry name" value="Transposase_20"/>
    <property type="match status" value="1"/>
</dbReference>
<evidence type="ECO:0000313" key="5">
    <source>
        <dbReference type="EMBL" id="ATW28184.1"/>
    </source>
</evidence>
<dbReference type="InterPro" id="IPR003346">
    <property type="entry name" value="Transposase_20"/>
</dbReference>
<sequence length="431" mass="48245">MKKQLLSTLFIGIDVSLRAHHAVILDFFGNQLASVSFNNNLSGASLITSEILRTAVSSKATHVVTAMEATSFYSFHLCNYLFQSPELAALNIKVYCLNPKVTSAYQNTFVDMDKTDPNDAYGIADFARTGKITSEPFNGSAFVALQRLTRVRLHLVESLAREKSYILTNIFIKFSELAVLNPRDKEDNPFSNRFGATSVAVLTDYLSPDEIAYAPVEELIDFLCEKGKSRFSDPEAKAKLLQRAARDSYRLDKAQYEPLNAAIAASFNCIKSFEKEIKTIDSAIEKAVKGLSSNGYQCLLSIPGFGPVISAGIIAEIGFIDRFKSEEKLAKFAGLTWRKKQSGRLTSDITYMTKSGNKYLRYYLGEAVMSLIKNHNPEYTAFYHKKRNEATRFQHKRALALTSRKLVRLIYALLRNNQLYISTRGAVEATT</sequence>
<feature type="domain" description="Transposase IS110-like N-terminal" evidence="1">
    <location>
        <begin position="11"/>
        <end position="166"/>
    </location>
</feature>
<evidence type="ECO:0000313" key="3">
    <source>
        <dbReference type="EMBL" id="ATW25726.1"/>
    </source>
</evidence>
<dbReference type="PANTHER" id="PTHR33055">
    <property type="entry name" value="TRANSPOSASE FOR INSERTION SEQUENCE ELEMENT IS1111A"/>
    <property type="match status" value="1"/>
</dbReference>
<accession>A0A3G1KTG0</accession>
<dbReference type="GO" id="GO:0003677">
    <property type="term" value="F:DNA binding"/>
    <property type="evidence" value="ECO:0007669"/>
    <property type="project" value="InterPro"/>
</dbReference>
<evidence type="ECO:0000259" key="2">
    <source>
        <dbReference type="Pfam" id="PF02371"/>
    </source>
</evidence>
<dbReference type="InterPro" id="IPR002525">
    <property type="entry name" value="Transp_IS110-like_N"/>
</dbReference>
<dbReference type="GO" id="GO:0006313">
    <property type="term" value="P:DNA transposition"/>
    <property type="evidence" value="ECO:0007669"/>
    <property type="project" value="InterPro"/>
</dbReference>
<dbReference type="EMBL" id="CP017634">
    <property type="protein sequence ID" value="ATW27233.1"/>
    <property type="molecule type" value="Genomic_DNA"/>
</dbReference>